<keyword evidence="2" id="KW-1185">Reference proteome</keyword>
<dbReference type="EMBL" id="RCHU02000015">
    <property type="protein sequence ID" value="KAL3569990.1"/>
    <property type="molecule type" value="Genomic_DNA"/>
</dbReference>
<evidence type="ECO:0000313" key="2">
    <source>
        <dbReference type="Proteomes" id="UP000309997"/>
    </source>
</evidence>
<accession>A0ACC4AUX7</accession>
<name>A0ACC4AUX7_POPAL</name>
<proteinExistence type="predicted"/>
<dbReference type="Proteomes" id="UP000309997">
    <property type="component" value="Unassembled WGS sequence"/>
</dbReference>
<gene>
    <name evidence="1" type="ORF">D5086_027239</name>
</gene>
<sequence length="93" mass="10904">MYASATCSTSDFHPQTKRFDSVSFATFRFRCPFCRNSVAFEFRVIPLEHVCFCYLFYIRLSSANNKRFDSVSFSRHSDFDARFAEIQLPLNFG</sequence>
<comment type="caution">
    <text evidence="1">The sequence shown here is derived from an EMBL/GenBank/DDBJ whole genome shotgun (WGS) entry which is preliminary data.</text>
</comment>
<protein>
    <submittedName>
        <fullName evidence="1">Uncharacterized protein</fullName>
    </submittedName>
</protein>
<evidence type="ECO:0000313" key="1">
    <source>
        <dbReference type="EMBL" id="KAL3569990.1"/>
    </source>
</evidence>
<organism evidence="1 2">
    <name type="scientific">Populus alba</name>
    <name type="common">White poplar</name>
    <dbReference type="NCBI Taxonomy" id="43335"/>
    <lineage>
        <taxon>Eukaryota</taxon>
        <taxon>Viridiplantae</taxon>
        <taxon>Streptophyta</taxon>
        <taxon>Embryophyta</taxon>
        <taxon>Tracheophyta</taxon>
        <taxon>Spermatophyta</taxon>
        <taxon>Magnoliopsida</taxon>
        <taxon>eudicotyledons</taxon>
        <taxon>Gunneridae</taxon>
        <taxon>Pentapetalae</taxon>
        <taxon>rosids</taxon>
        <taxon>fabids</taxon>
        <taxon>Malpighiales</taxon>
        <taxon>Salicaceae</taxon>
        <taxon>Saliceae</taxon>
        <taxon>Populus</taxon>
    </lineage>
</organism>
<reference evidence="1 2" key="1">
    <citation type="journal article" date="2024" name="Plant Biotechnol. J.">
        <title>Genome and CRISPR/Cas9 system of a widespread forest tree (Populus alba) in the world.</title>
        <authorList>
            <person name="Liu Y.J."/>
            <person name="Jiang P.F."/>
            <person name="Han X.M."/>
            <person name="Li X.Y."/>
            <person name="Wang H.M."/>
            <person name="Wang Y.J."/>
            <person name="Wang X.X."/>
            <person name="Zeng Q.Y."/>
        </authorList>
    </citation>
    <scope>NUCLEOTIDE SEQUENCE [LARGE SCALE GENOMIC DNA]</scope>
    <source>
        <strain evidence="2">cv. PAL-ZL1</strain>
    </source>
</reference>